<dbReference type="Proteomes" id="UP000002275">
    <property type="component" value="Chromosome I"/>
</dbReference>
<keyword evidence="1" id="KW-0732">Signal</keyword>
<dbReference type="Gene3D" id="2.40.360.10">
    <property type="entry name" value="YmcC-like"/>
    <property type="match status" value="1"/>
</dbReference>
<feature type="chain" id="PRO_5017932811" description="YjbF family lipoprotein" evidence="1">
    <location>
        <begin position="34"/>
        <end position="243"/>
    </location>
</feature>
<dbReference type="InterPro" id="IPR023373">
    <property type="entry name" value="YmcC_sf"/>
</dbReference>
<feature type="signal peptide" evidence="1">
    <location>
        <begin position="1"/>
        <end position="33"/>
    </location>
</feature>
<reference evidence="2 3" key="3">
    <citation type="journal article" date="2011" name="Mol. Syst. Biol.">
        <title>Integrative genome-scale metabolic analysis of Vibrio vulnificus for drug targeting and discovery.</title>
        <authorList>
            <person name="Kim H.U."/>
            <person name="Kim S.Y."/>
            <person name="Jeong H."/>
            <person name="Kim T.Y."/>
            <person name="Kim J.J."/>
            <person name="Choy H.E."/>
            <person name="Yi K.Y."/>
            <person name="Rhee J.H."/>
            <person name="Lee S.Y."/>
        </authorList>
    </citation>
    <scope>NUCLEOTIDE SEQUENCE [LARGE SCALE GENOMIC DNA]</scope>
    <source>
        <strain evidence="2 3">CMCP6</strain>
    </source>
</reference>
<reference evidence="3" key="1">
    <citation type="submission" date="2002-12" db="EMBL/GenBank/DDBJ databases">
        <title>Complete genome sequence of Vibrio vulnificus CMCP6.</title>
        <authorList>
            <person name="Rhee J.H."/>
            <person name="Kim S.Y."/>
            <person name="Chung S.S."/>
            <person name="Kim J.J."/>
            <person name="Moon Y.H."/>
            <person name="Jeong H."/>
            <person name="Choy H.E."/>
        </authorList>
    </citation>
    <scope>NUCLEOTIDE SEQUENCE [LARGE SCALE GENOMIC DNA]</scope>
    <source>
        <strain evidence="3">CMCP6</strain>
    </source>
</reference>
<organism evidence="2 3">
    <name type="scientific">Vibrio vulnificus (strain CMCP6)</name>
    <dbReference type="NCBI Taxonomy" id="216895"/>
    <lineage>
        <taxon>Bacteria</taxon>
        <taxon>Pseudomonadati</taxon>
        <taxon>Pseudomonadota</taxon>
        <taxon>Gammaproteobacteria</taxon>
        <taxon>Vibrionales</taxon>
        <taxon>Vibrionaceae</taxon>
        <taxon>Vibrio</taxon>
    </lineage>
</organism>
<accession>A0A3Q0L2N7</accession>
<dbReference type="RefSeq" id="WP_011078863.1">
    <property type="nucleotide sequence ID" value="NC_004459.3"/>
</dbReference>
<evidence type="ECO:0000256" key="1">
    <source>
        <dbReference type="SAM" id="SignalP"/>
    </source>
</evidence>
<name>A0A3Q0L2N7_VIBVU</name>
<sequence>MINLPFQQAILPRFLMRSAAVASLILLSGCVQRFDDMSTTLHEAFFGAEDITQTSQQVLALPYASTYMRINDGQRIFMVLGYAEKNPDNNQLQLKWVSSDGGMIVTENGRVVKTLNLPYGNLIRREVDLTHSQQAKSWQANLQWQSQYDWKTQGSDSNKGKHYGYLGDVTLTQMGSEEAISAIWQQTLTIWQENIFFPQLDTTVQNQYWVNDSGQVMKSIQYLGPEMTRIEFEILKPFAEAAQ</sequence>
<evidence type="ECO:0008006" key="4">
    <source>
        <dbReference type="Google" id="ProtNLM"/>
    </source>
</evidence>
<evidence type="ECO:0000313" key="2">
    <source>
        <dbReference type="EMBL" id="AAO09297.2"/>
    </source>
</evidence>
<dbReference type="EMBL" id="AE016795">
    <property type="protein sequence ID" value="AAO09297.2"/>
    <property type="molecule type" value="Genomic_DNA"/>
</dbReference>
<reference evidence="2 3" key="2">
    <citation type="journal article" date="2003" name="Infect. Immun.">
        <title>Characterization and pathogenic significance of Vibrio vulnificus antigens preferentially expressed in septicemic patients.</title>
        <authorList>
            <person name="Kim Y.R."/>
            <person name="Lee S.E."/>
            <person name="Kim C.M."/>
            <person name="Kim S.Y."/>
            <person name="Shin E.K."/>
            <person name="Shin D.H."/>
            <person name="Chung S.S."/>
            <person name="Choy H.E."/>
            <person name="Progulske-Fox A."/>
            <person name="Hillman J.D."/>
            <person name="Handfield M."/>
            <person name="Rhee J.H."/>
        </authorList>
    </citation>
    <scope>NUCLEOTIDE SEQUENCE [LARGE SCALE GENOMIC DNA]</scope>
    <source>
        <strain evidence="2 3">CMCP6</strain>
    </source>
</reference>
<proteinExistence type="predicted"/>
<dbReference type="InterPro" id="IPR021308">
    <property type="entry name" value="GfcB"/>
</dbReference>
<dbReference type="AlphaFoldDB" id="A0A3Q0L2N7"/>
<dbReference type="Pfam" id="PF11102">
    <property type="entry name" value="YjbF"/>
    <property type="match status" value="1"/>
</dbReference>
<dbReference type="KEGG" id="vvu:VV1_0793"/>
<gene>
    <name evidence="2" type="ordered locus">VV1_0793</name>
</gene>
<dbReference type="SUPFAM" id="SSF159270">
    <property type="entry name" value="YmcC-like"/>
    <property type="match status" value="1"/>
</dbReference>
<evidence type="ECO:0000313" key="3">
    <source>
        <dbReference type="Proteomes" id="UP000002275"/>
    </source>
</evidence>
<protein>
    <recommendedName>
        <fullName evidence="4">YjbF family lipoprotein</fullName>
    </recommendedName>
</protein>